<proteinExistence type="predicted"/>
<evidence type="ECO:0000256" key="2">
    <source>
        <dbReference type="ARBA" id="ARBA00022679"/>
    </source>
</evidence>
<keyword evidence="4" id="KW-1185">Reference proteome</keyword>
<dbReference type="GO" id="GO:0008168">
    <property type="term" value="F:methyltransferase activity"/>
    <property type="evidence" value="ECO:0007669"/>
    <property type="project" value="UniProtKB-KW"/>
</dbReference>
<dbReference type="KEGG" id="pact:CA264_08415"/>
<dbReference type="InterPro" id="IPR029063">
    <property type="entry name" value="SAM-dependent_MTases_sf"/>
</dbReference>
<dbReference type="RefSeq" id="WP_025606304.1">
    <property type="nucleotide sequence ID" value="NZ_CP021235.1"/>
</dbReference>
<evidence type="ECO:0000313" key="3">
    <source>
        <dbReference type="EMBL" id="ARS35460.1"/>
    </source>
</evidence>
<dbReference type="OrthoDB" id="1442552at2"/>
<dbReference type="Proteomes" id="UP000266292">
    <property type="component" value="Chromosome"/>
</dbReference>
<accession>A0A1X9YRE8</accession>
<keyword evidence="2" id="KW-0808">Transferase</keyword>
<dbReference type="Pfam" id="PF04072">
    <property type="entry name" value="LCM"/>
    <property type="match status" value="1"/>
</dbReference>
<sequence>MDKTRDYTAISDSAIALMLLRAQTKIPYAYEAATHFLSSGKVEASFDKKDFGAWASVVHFEHRYATINQLVADSKMDNLLELSSGLTFRGHALLQQGLVRHCIDTDLPQVIQAKEKLANELGIALPEGRKLQMLPLNVMDRAQFNHTVANFGDGPLLIVNEGLLVYLSRTEIEQLCQTIHDVLKVRGGYWITSDIYIKHDFVQGATRQTKEWDAFFQKQGASNFSFADFQEAQDFFEANGFKLDRVAAPAYETLSATPSLLAVANEQQLNALRSGGQVQATWRLSCK</sequence>
<dbReference type="SUPFAM" id="SSF53335">
    <property type="entry name" value="S-adenosyl-L-methionine-dependent methyltransferases"/>
    <property type="match status" value="1"/>
</dbReference>
<dbReference type="EMBL" id="CP021235">
    <property type="protein sequence ID" value="ARS35460.1"/>
    <property type="molecule type" value="Genomic_DNA"/>
</dbReference>
<evidence type="ECO:0000256" key="1">
    <source>
        <dbReference type="ARBA" id="ARBA00022603"/>
    </source>
</evidence>
<name>A0A1X9YRE8_9BACT</name>
<gene>
    <name evidence="3" type="ORF">CA264_08415</name>
</gene>
<keyword evidence="1" id="KW-0489">Methyltransferase</keyword>
<dbReference type="AlphaFoldDB" id="A0A1X9YRE8"/>
<reference evidence="4" key="1">
    <citation type="submission" date="2017-05" db="EMBL/GenBank/DDBJ databases">
        <authorList>
            <person name="Ray J."/>
            <person name="Price M."/>
            <person name="Deutschbauer A."/>
        </authorList>
    </citation>
    <scope>NUCLEOTIDE SEQUENCE [LARGE SCALE GENOMIC DNA]</scope>
    <source>
        <strain evidence="4">DSM 19842</strain>
    </source>
</reference>
<organism evidence="3 4">
    <name type="scientific">Pontibacter actiniarum</name>
    <dbReference type="NCBI Taxonomy" id="323450"/>
    <lineage>
        <taxon>Bacteria</taxon>
        <taxon>Pseudomonadati</taxon>
        <taxon>Bacteroidota</taxon>
        <taxon>Cytophagia</taxon>
        <taxon>Cytophagales</taxon>
        <taxon>Hymenobacteraceae</taxon>
        <taxon>Pontibacter</taxon>
    </lineage>
</organism>
<protein>
    <recommendedName>
        <fullName evidence="5">Leucine carboxyl methyltransferase</fullName>
    </recommendedName>
</protein>
<dbReference type="GO" id="GO:0032259">
    <property type="term" value="P:methylation"/>
    <property type="evidence" value="ECO:0007669"/>
    <property type="project" value="UniProtKB-KW"/>
</dbReference>
<evidence type="ECO:0008006" key="5">
    <source>
        <dbReference type="Google" id="ProtNLM"/>
    </source>
</evidence>
<dbReference type="InterPro" id="IPR007213">
    <property type="entry name" value="Ppm1/Ppm2/Tcmp"/>
</dbReference>
<evidence type="ECO:0000313" key="4">
    <source>
        <dbReference type="Proteomes" id="UP000266292"/>
    </source>
</evidence>
<dbReference type="Gene3D" id="3.40.50.150">
    <property type="entry name" value="Vaccinia Virus protein VP39"/>
    <property type="match status" value="1"/>
</dbReference>